<dbReference type="PANTHER" id="PTHR47660">
    <property type="entry name" value="TRANSCRIPTION FACTOR WITH C2H2 AND ZN(2)-CYS(6) DNA BINDING DOMAIN (EUROFUNG)-RELATED-RELATED"/>
    <property type="match status" value="1"/>
</dbReference>
<dbReference type="FunFam" id="3.30.160.60:FF:001719">
    <property type="entry name" value="C2H2 type zinc finger domain protein"/>
    <property type="match status" value="1"/>
</dbReference>
<feature type="region of interest" description="Disordered" evidence="8">
    <location>
        <begin position="399"/>
        <end position="430"/>
    </location>
</feature>
<dbReference type="PROSITE" id="PS50157">
    <property type="entry name" value="ZINC_FINGER_C2H2_2"/>
    <property type="match status" value="2"/>
</dbReference>
<dbReference type="CDD" id="cd12148">
    <property type="entry name" value="fungal_TF_MHR"/>
    <property type="match status" value="1"/>
</dbReference>
<dbReference type="SMART" id="SM00066">
    <property type="entry name" value="GAL4"/>
    <property type="match status" value="1"/>
</dbReference>
<evidence type="ECO:0000259" key="9">
    <source>
        <dbReference type="PROSITE" id="PS50048"/>
    </source>
</evidence>
<dbReference type="PROSITE" id="PS00463">
    <property type="entry name" value="ZN2_CY6_FUNGAL_1"/>
    <property type="match status" value="1"/>
</dbReference>
<dbReference type="SUPFAM" id="SSF57701">
    <property type="entry name" value="Zn2/Cys6 DNA-binding domain"/>
    <property type="match status" value="1"/>
</dbReference>
<keyword evidence="1" id="KW-0479">Metal-binding</keyword>
<evidence type="ECO:0000256" key="1">
    <source>
        <dbReference type="ARBA" id="ARBA00022723"/>
    </source>
</evidence>
<feature type="compositionally biased region" description="Basic and acidic residues" evidence="8">
    <location>
        <begin position="14"/>
        <end position="26"/>
    </location>
</feature>
<evidence type="ECO:0000256" key="8">
    <source>
        <dbReference type="SAM" id="MobiDB-lite"/>
    </source>
</evidence>
<feature type="region of interest" description="Disordered" evidence="8">
    <location>
        <begin position="155"/>
        <end position="208"/>
    </location>
</feature>
<feature type="compositionally biased region" description="Polar residues" evidence="8">
    <location>
        <begin position="168"/>
        <end position="191"/>
    </location>
</feature>
<evidence type="ECO:0000256" key="3">
    <source>
        <dbReference type="ARBA" id="ARBA00023015"/>
    </source>
</evidence>
<keyword evidence="3" id="KW-0805">Transcription regulation</keyword>
<dbReference type="Pfam" id="PF00172">
    <property type="entry name" value="Zn_clus"/>
    <property type="match status" value="1"/>
</dbReference>
<protein>
    <recommendedName>
        <fullName evidence="12">C2H2 transcription factor</fullName>
    </recommendedName>
</protein>
<dbReference type="InterPro" id="IPR013087">
    <property type="entry name" value="Znf_C2H2_type"/>
</dbReference>
<feature type="compositionally biased region" description="Polar residues" evidence="8">
    <location>
        <begin position="399"/>
        <end position="428"/>
    </location>
</feature>
<dbReference type="PROSITE" id="PS00028">
    <property type="entry name" value="ZINC_FINGER_C2H2_1"/>
    <property type="match status" value="1"/>
</dbReference>
<evidence type="ECO:0000256" key="7">
    <source>
        <dbReference type="PROSITE-ProRule" id="PRU00042"/>
    </source>
</evidence>
<dbReference type="AlphaFoldDB" id="A0AAJ8E2J0"/>
<dbReference type="FunFam" id="3.30.160.60:FF:001281">
    <property type="entry name" value="C2H2 transcription factor, putative"/>
    <property type="match status" value="1"/>
</dbReference>
<keyword evidence="2" id="KW-0862">Zinc</keyword>
<dbReference type="Pfam" id="PF04082">
    <property type="entry name" value="Fungal_trans"/>
    <property type="match status" value="1"/>
</dbReference>
<feature type="compositionally biased region" description="Low complexity" evidence="8">
    <location>
        <begin position="27"/>
        <end position="36"/>
    </location>
</feature>
<evidence type="ECO:0000313" key="11">
    <source>
        <dbReference type="RefSeq" id="XP_059605028.1"/>
    </source>
</evidence>
<dbReference type="Pfam" id="PF00096">
    <property type="entry name" value="zf-C2H2"/>
    <property type="match status" value="1"/>
</dbReference>
<dbReference type="CDD" id="cd00067">
    <property type="entry name" value="GAL4"/>
    <property type="match status" value="1"/>
</dbReference>
<feature type="compositionally biased region" description="Low complexity" evidence="8">
    <location>
        <begin position="227"/>
        <end position="239"/>
    </location>
</feature>
<evidence type="ECO:0000256" key="6">
    <source>
        <dbReference type="ARBA" id="ARBA00023242"/>
    </source>
</evidence>
<keyword evidence="7" id="KW-0863">Zinc-finger</keyword>
<dbReference type="InterPro" id="IPR007219">
    <property type="entry name" value="XnlR_reg_dom"/>
</dbReference>
<dbReference type="GO" id="GO:0008270">
    <property type="term" value="F:zinc ion binding"/>
    <property type="evidence" value="ECO:0007669"/>
    <property type="project" value="UniProtKB-KW"/>
</dbReference>
<dbReference type="PROSITE" id="PS50048">
    <property type="entry name" value="ZN2_CY6_FUNGAL_2"/>
    <property type="match status" value="1"/>
</dbReference>
<dbReference type="GO" id="GO:0003677">
    <property type="term" value="F:DNA binding"/>
    <property type="evidence" value="ECO:0007669"/>
    <property type="project" value="UniProtKB-KW"/>
</dbReference>
<dbReference type="InterPro" id="IPR036864">
    <property type="entry name" value="Zn2-C6_fun-type_DNA-bd_sf"/>
</dbReference>
<feature type="region of interest" description="Disordered" evidence="8">
    <location>
        <begin position="1"/>
        <end position="53"/>
    </location>
</feature>
<evidence type="ECO:0000256" key="4">
    <source>
        <dbReference type="ARBA" id="ARBA00023125"/>
    </source>
</evidence>
<evidence type="ECO:0000256" key="2">
    <source>
        <dbReference type="ARBA" id="ARBA00022833"/>
    </source>
</evidence>
<dbReference type="GO" id="GO:0009893">
    <property type="term" value="P:positive regulation of metabolic process"/>
    <property type="evidence" value="ECO:0007669"/>
    <property type="project" value="UniProtKB-ARBA"/>
</dbReference>
<dbReference type="PANTHER" id="PTHR47660:SF7">
    <property type="entry name" value="TRANSCRIPTION FACTOR WITH C2H2 AND ZN(2)-CYS(6) DNA BINDING DOMAIN (EUROFUNG)"/>
    <property type="match status" value="1"/>
</dbReference>
<dbReference type="VEuPathDB" id="FungiDB:An18g02280"/>
<gene>
    <name evidence="11" type="ORF">An18g02280</name>
</gene>
<keyword evidence="6" id="KW-0539">Nucleus</keyword>
<reference evidence="11" key="2">
    <citation type="submission" date="2025-08" db="UniProtKB">
        <authorList>
            <consortium name="RefSeq"/>
        </authorList>
    </citation>
    <scope>IDENTIFICATION</scope>
</reference>
<keyword evidence="4" id="KW-0238">DNA-binding</keyword>
<dbReference type="Gene3D" id="3.30.160.60">
    <property type="entry name" value="Classic Zinc Finger"/>
    <property type="match status" value="2"/>
</dbReference>
<dbReference type="SUPFAM" id="SSF57667">
    <property type="entry name" value="beta-beta-alpha zinc fingers"/>
    <property type="match status" value="1"/>
</dbReference>
<feature type="compositionally biased region" description="Polar residues" evidence="8">
    <location>
        <begin position="37"/>
        <end position="53"/>
    </location>
</feature>
<dbReference type="InterPro" id="IPR036236">
    <property type="entry name" value="Znf_C2H2_sf"/>
</dbReference>
<feature type="compositionally biased region" description="Polar residues" evidence="8">
    <location>
        <begin position="1"/>
        <end position="13"/>
    </location>
</feature>
<name>A0AAJ8E2J0_ASPNG</name>
<proteinExistence type="predicted"/>
<evidence type="ECO:0000259" key="10">
    <source>
        <dbReference type="PROSITE" id="PS50157"/>
    </source>
</evidence>
<feature type="region of interest" description="Disordered" evidence="8">
    <location>
        <begin position="227"/>
        <end position="246"/>
    </location>
</feature>
<dbReference type="Gene3D" id="4.10.240.10">
    <property type="entry name" value="Zn(2)-C6 fungal-type DNA-binding domain"/>
    <property type="match status" value="1"/>
</dbReference>
<sequence length="1052" mass="118424">MSPENSDVGQETVTRPEAEEPTKNDSRSSSSSSRSSNQNHDVPQSSTGTGQTKCSICQSTFRRPEHLKRHFRSHTKEKPFECAQCGRHFSRTDTLHRHELSHHNAGMEGGKDRTHRITVKTFRACYKCAIARVRCSGGSPCARCESRSLECQYPTERRSKAKTRKETQPSFTNDDASYAQSSHLAQSTWANGTDLRPSRNGEQSIPPPFHYQMTQFQLQMPISNTSNAVSSNLSANNNNIEPENKHLDETRTNGQALGAEDNSTSLSLHDSTREVKKMRVPSVQNGTVRTQGLYSQIATSTEDMAEPAHRTEGLQSAKGSDGIATMPTVGSQQVPMELIQPLLNQTTVPTINWLPQDLANASNGRRHSINTYQKTSGILDTSLSQAPWYQSVIHGTESSSLVSENVSQTPSGYTSLGGNTESPSQSSHLNRRVRNHSVDGALPNSSSSRLNQDSWSLLCAASANASLQLQQADTRRQYLFPQFPKPRVHATNENHYDHHHTLGPPTYERIRSAFIQLCCAESILYPKFESDHLPDAETLSSFINLYFVHFQPVYPIFHTPTFDINECHWLVVLALSAIGCHFAGSQEQSECAPVFHEFLRRAISVEEEKYYVDRAPVWLLQASVLNCVGIVYSCDERARLLALNTFGNLIGFVNREKLLSRPDRPIQPLNGKTNEQHWLSWVEDEIRRRIGYLIWLLDCTIAYQFDRRPLLSLDESQATLPSHEALWTAKSLEAWKDDLQLTRRLEDQKESSLYDAVLVMYIEKELVPDIGEFSQLLLIHALYHRMWEVGDYFRRPLSFWNPTSKKQSRHSALPSGSVWLPGIPSYSKWRNSACDCLDILHWAAGSTVARTAGLEHPTILHLHLARIILLAPFREIRSLATSLAMEESRWCEREQTLEWHYILRWVKHDQYKARLAVVHAGAMLRHARDFSSRSFHEPVAVFLATLVLWAYGACYTSLSDMTSRHEASHGMPEKPLFIHLDRPCDDELAQLFVREGQGMKAVLTGVGDICAPQGPEETLKVGCLILAGLSSWGISKRFTAILGKLSEITSKS</sequence>
<dbReference type="GeneID" id="4989788"/>
<dbReference type="InterPro" id="IPR001138">
    <property type="entry name" value="Zn2Cys6_DnaBD"/>
</dbReference>
<reference evidence="11" key="1">
    <citation type="submission" date="2025-02" db="EMBL/GenBank/DDBJ databases">
        <authorList>
            <consortium name="NCBI Genome Project"/>
        </authorList>
    </citation>
    <scope>NUCLEOTIDE SEQUENCE</scope>
</reference>
<dbReference type="KEGG" id="ang:An18g02280"/>
<dbReference type="RefSeq" id="XP_059605028.1">
    <property type="nucleotide sequence ID" value="XM_059745642.1"/>
</dbReference>
<feature type="domain" description="Zn(2)-C6 fungal-type" evidence="9">
    <location>
        <begin position="124"/>
        <end position="153"/>
    </location>
</feature>
<evidence type="ECO:0000256" key="5">
    <source>
        <dbReference type="ARBA" id="ARBA00023163"/>
    </source>
</evidence>
<dbReference type="SMART" id="SM00355">
    <property type="entry name" value="ZnF_C2H2"/>
    <property type="match status" value="2"/>
</dbReference>
<feature type="domain" description="C2H2-type" evidence="10">
    <location>
        <begin position="52"/>
        <end position="79"/>
    </location>
</feature>
<evidence type="ECO:0008006" key="12">
    <source>
        <dbReference type="Google" id="ProtNLM"/>
    </source>
</evidence>
<feature type="domain" description="C2H2-type" evidence="10">
    <location>
        <begin position="80"/>
        <end position="102"/>
    </location>
</feature>
<keyword evidence="5" id="KW-0804">Transcription</keyword>
<organism evidence="11">
    <name type="scientific">Aspergillus niger</name>
    <dbReference type="NCBI Taxonomy" id="5061"/>
    <lineage>
        <taxon>Eukaryota</taxon>
        <taxon>Fungi</taxon>
        <taxon>Dikarya</taxon>
        <taxon>Ascomycota</taxon>
        <taxon>Pezizomycotina</taxon>
        <taxon>Eurotiomycetes</taxon>
        <taxon>Eurotiomycetidae</taxon>
        <taxon>Eurotiales</taxon>
        <taxon>Aspergillaceae</taxon>
        <taxon>Aspergillus</taxon>
        <taxon>Aspergillus subgen. Circumdati</taxon>
    </lineage>
</organism>
<accession>A0AAJ8E2J0</accession>